<protein>
    <recommendedName>
        <fullName evidence="2">EF-hand domain-containing protein</fullName>
    </recommendedName>
</protein>
<evidence type="ECO:0000313" key="1">
    <source>
        <dbReference type="EMBL" id="CAE0235130.1"/>
    </source>
</evidence>
<accession>A0A7S3CR48</accession>
<evidence type="ECO:0008006" key="2">
    <source>
        <dbReference type="Google" id="ProtNLM"/>
    </source>
</evidence>
<dbReference type="EMBL" id="HBIA01013685">
    <property type="protein sequence ID" value="CAE0235130.1"/>
    <property type="molecule type" value="Transcribed_RNA"/>
</dbReference>
<sequence length="186" mass="21120">MSSDRSLLQSGVQSGVGDLAGVDATGRKYYFLPKPTISIRYLGENDDSLMNRLILEGFALVLESDPMMSSDDSYCGCNCGCCFNLQSEGKSEEQCSRECGCDCECCKEHQPKLTQYWMDKKGSLTFAKELLQERLRLKGGDLEQYLNLNFYELWDHFDVNGTGLLEIERMSQFYKMLLKDMTATIQ</sequence>
<name>A0A7S3CR48_9SPIT</name>
<dbReference type="AlphaFoldDB" id="A0A7S3CR48"/>
<reference evidence="1" key="1">
    <citation type="submission" date="2021-01" db="EMBL/GenBank/DDBJ databases">
        <authorList>
            <person name="Corre E."/>
            <person name="Pelletier E."/>
            <person name="Niang G."/>
            <person name="Scheremetjew M."/>
            <person name="Finn R."/>
            <person name="Kale V."/>
            <person name="Holt S."/>
            <person name="Cochrane G."/>
            <person name="Meng A."/>
            <person name="Brown T."/>
            <person name="Cohen L."/>
        </authorList>
    </citation>
    <scope>NUCLEOTIDE SEQUENCE</scope>
    <source>
        <strain evidence="1">Ras09</strain>
    </source>
</reference>
<proteinExistence type="predicted"/>
<organism evidence="1">
    <name type="scientific">Strombidium rassoulzadegani</name>
    <dbReference type="NCBI Taxonomy" id="1082188"/>
    <lineage>
        <taxon>Eukaryota</taxon>
        <taxon>Sar</taxon>
        <taxon>Alveolata</taxon>
        <taxon>Ciliophora</taxon>
        <taxon>Intramacronucleata</taxon>
        <taxon>Spirotrichea</taxon>
        <taxon>Oligotrichia</taxon>
        <taxon>Strombidiidae</taxon>
        <taxon>Strombidium</taxon>
    </lineage>
</organism>
<gene>
    <name evidence="1" type="ORF">SRAS04492_LOCUS6937</name>
</gene>